<feature type="transmembrane region" description="Helical" evidence="8">
    <location>
        <begin position="127"/>
        <end position="149"/>
    </location>
</feature>
<feature type="domain" description="Ammonium transporter AmtB-like" evidence="9">
    <location>
        <begin position="21"/>
        <end position="405"/>
    </location>
</feature>
<dbReference type="InterPro" id="IPR029020">
    <property type="entry name" value="Ammonium/urea_transptr"/>
</dbReference>
<feature type="transmembrane region" description="Helical" evidence="8">
    <location>
        <begin position="293"/>
        <end position="313"/>
    </location>
</feature>
<feature type="transmembrane region" description="Helical" evidence="8">
    <location>
        <begin position="267"/>
        <end position="287"/>
    </location>
</feature>
<evidence type="ECO:0000259" key="9">
    <source>
        <dbReference type="Pfam" id="PF00909"/>
    </source>
</evidence>
<feature type="transmembrane region" description="Helical" evidence="8">
    <location>
        <begin position="325"/>
        <end position="343"/>
    </location>
</feature>
<dbReference type="NCBIfam" id="TIGR00836">
    <property type="entry name" value="amt"/>
    <property type="match status" value="1"/>
</dbReference>
<evidence type="ECO:0000313" key="11">
    <source>
        <dbReference type="Proteomes" id="UP001499959"/>
    </source>
</evidence>
<evidence type="ECO:0000256" key="5">
    <source>
        <dbReference type="ARBA" id="ARBA00022989"/>
    </source>
</evidence>
<accession>A0ABP9B5N2</accession>
<dbReference type="SUPFAM" id="SSF111352">
    <property type="entry name" value="Ammonium transporter"/>
    <property type="match status" value="1"/>
</dbReference>
<evidence type="ECO:0000256" key="1">
    <source>
        <dbReference type="ARBA" id="ARBA00004141"/>
    </source>
</evidence>
<dbReference type="EMBL" id="BAABJE010000005">
    <property type="protein sequence ID" value="GAA4789601.1"/>
    <property type="molecule type" value="Genomic_DNA"/>
</dbReference>
<dbReference type="PANTHER" id="PTHR11730">
    <property type="entry name" value="AMMONIUM TRANSPORTER"/>
    <property type="match status" value="1"/>
</dbReference>
<keyword evidence="6 8" id="KW-0472">Membrane</keyword>
<evidence type="ECO:0000256" key="2">
    <source>
        <dbReference type="ARBA" id="ARBA00005887"/>
    </source>
</evidence>
<dbReference type="InterPro" id="IPR024041">
    <property type="entry name" value="NH4_transpt_AmtB-like_dom"/>
</dbReference>
<sequence length="421" mass="44192">MAFAPAVAWAQTTTEEVVHSVWIATCAGLVLMMQPGFALLESGFCRAKNAVNVIMKNFTDCAIASLAYWAVGFGLMFGVSWNGVVGISEFFPGGQGTSLVNVLYQTFFAATAATIISGAVAERIRFVPYLIGSGLMVCVIYPLYGAWVWGGTAENPGWLRAMGFLDTAGGSAVHVIGGFTALGALVVLGPRLGRFSRTGEVREIPGHNLPLAALGAFLLWVGWLGFNGGAADADFKDLGIIVLNTHLGAAAGIVGAMLTLGIHRRPLLMSAVLNGALGGLVAITAGAKYMDPGFAVLTSLIGGAIAVVGPAVLQRMKIDDVVDAVSVHGFCGLWGTIATGLFARDHLFDPSRIGVQTLGALVAAAWAFGMGWLVYKLLHLTIGVRASTEHEQRGLDYTEHYEIGYGEFMAARTHRDLGGEA</sequence>
<keyword evidence="5 8" id="KW-1133">Transmembrane helix</keyword>
<feature type="transmembrane region" description="Helical" evidence="8">
    <location>
        <begin position="61"/>
        <end position="82"/>
    </location>
</feature>
<dbReference type="InterPro" id="IPR001905">
    <property type="entry name" value="Ammonium_transpt"/>
</dbReference>
<protein>
    <recommendedName>
        <fullName evidence="8">Ammonium transporter</fullName>
    </recommendedName>
</protein>
<evidence type="ECO:0000256" key="8">
    <source>
        <dbReference type="RuleBase" id="RU362002"/>
    </source>
</evidence>
<evidence type="ECO:0000256" key="4">
    <source>
        <dbReference type="ARBA" id="ARBA00022692"/>
    </source>
</evidence>
<keyword evidence="4 8" id="KW-0812">Transmembrane</keyword>
<feature type="transmembrane region" description="Helical" evidence="8">
    <location>
        <begin position="102"/>
        <end position="120"/>
    </location>
</feature>
<evidence type="ECO:0000256" key="3">
    <source>
        <dbReference type="ARBA" id="ARBA00022448"/>
    </source>
</evidence>
<organism evidence="10 11">
    <name type="scientific">Lysobacter hankyongensis</name>
    <dbReference type="NCBI Taxonomy" id="1176535"/>
    <lineage>
        <taxon>Bacteria</taxon>
        <taxon>Pseudomonadati</taxon>
        <taxon>Pseudomonadota</taxon>
        <taxon>Gammaproteobacteria</taxon>
        <taxon>Lysobacterales</taxon>
        <taxon>Lysobacteraceae</taxon>
        <taxon>Lysobacter</taxon>
    </lineage>
</organism>
<dbReference type="Pfam" id="PF00909">
    <property type="entry name" value="Ammonium_transp"/>
    <property type="match status" value="1"/>
</dbReference>
<comment type="similarity">
    <text evidence="2 8">Belongs to the ammonia transporter channel (TC 1.A.11.2) family.</text>
</comment>
<feature type="transmembrane region" description="Helical" evidence="8">
    <location>
        <begin position="238"/>
        <end position="260"/>
    </location>
</feature>
<reference evidence="11" key="1">
    <citation type="journal article" date="2019" name="Int. J. Syst. Evol. Microbiol.">
        <title>The Global Catalogue of Microorganisms (GCM) 10K type strain sequencing project: providing services to taxonomists for standard genome sequencing and annotation.</title>
        <authorList>
            <consortium name="The Broad Institute Genomics Platform"/>
            <consortium name="The Broad Institute Genome Sequencing Center for Infectious Disease"/>
            <person name="Wu L."/>
            <person name="Ma J."/>
        </authorList>
    </citation>
    <scope>NUCLEOTIDE SEQUENCE [LARGE SCALE GENOMIC DNA]</scope>
    <source>
        <strain evidence="11">JCM 18204</strain>
    </source>
</reference>
<name>A0ABP9B5N2_9GAMM</name>
<keyword evidence="7 8" id="KW-0924">Ammonia transport</keyword>
<evidence type="ECO:0000256" key="6">
    <source>
        <dbReference type="ARBA" id="ARBA00023136"/>
    </source>
</evidence>
<dbReference type="Gene3D" id="1.10.3430.10">
    <property type="entry name" value="Ammonium transporter AmtB like domains"/>
    <property type="match status" value="1"/>
</dbReference>
<dbReference type="PANTHER" id="PTHR11730:SF6">
    <property type="entry name" value="AMMONIUM TRANSPORTER"/>
    <property type="match status" value="1"/>
</dbReference>
<gene>
    <name evidence="10" type="ORF">GCM10023307_13530</name>
</gene>
<comment type="caution">
    <text evidence="10">The sequence shown here is derived from an EMBL/GenBank/DDBJ whole genome shotgun (WGS) entry which is preliminary data.</text>
</comment>
<keyword evidence="3 8" id="KW-0813">Transport</keyword>
<keyword evidence="11" id="KW-1185">Reference proteome</keyword>
<feature type="transmembrane region" description="Helical" evidence="8">
    <location>
        <begin position="209"/>
        <end position="226"/>
    </location>
</feature>
<comment type="subcellular location">
    <subcellularLocation>
        <location evidence="8">Cell membrane</location>
        <topology evidence="8">Multi-pass membrane protein</topology>
    </subcellularLocation>
    <subcellularLocation>
        <location evidence="1">Membrane</location>
        <topology evidence="1">Multi-pass membrane protein</topology>
    </subcellularLocation>
</comment>
<feature type="transmembrane region" description="Helical" evidence="8">
    <location>
        <begin position="20"/>
        <end position="40"/>
    </location>
</feature>
<proteinExistence type="inferred from homology"/>
<dbReference type="RefSeq" id="WP_345302554.1">
    <property type="nucleotide sequence ID" value="NZ_BAABJE010000005.1"/>
</dbReference>
<feature type="transmembrane region" description="Helical" evidence="8">
    <location>
        <begin position="355"/>
        <end position="375"/>
    </location>
</feature>
<dbReference type="Proteomes" id="UP001499959">
    <property type="component" value="Unassembled WGS sequence"/>
</dbReference>
<evidence type="ECO:0000256" key="7">
    <source>
        <dbReference type="ARBA" id="ARBA00023177"/>
    </source>
</evidence>
<evidence type="ECO:0000313" key="10">
    <source>
        <dbReference type="EMBL" id="GAA4789601.1"/>
    </source>
</evidence>
<feature type="transmembrane region" description="Helical" evidence="8">
    <location>
        <begin position="169"/>
        <end position="188"/>
    </location>
</feature>